<evidence type="ECO:0000256" key="1">
    <source>
        <dbReference type="SAM" id="MobiDB-lite"/>
    </source>
</evidence>
<dbReference type="GeneID" id="50232085"/>
<dbReference type="RefSeq" id="WP_010432281.1">
    <property type="nucleotide sequence ID" value="NZ_AP025481.1"/>
</dbReference>
<evidence type="ECO:0000256" key="2">
    <source>
        <dbReference type="SAM" id="SignalP"/>
    </source>
</evidence>
<protein>
    <recommendedName>
        <fullName evidence="3">EF-hand domain-containing protein</fullName>
    </recommendedName>
</protein>
<dbReference type="SUPFAM" id="SSF47473">
    <property type="entry name" value="EF-hand"/>
    <property type="match status" value="1"/>
</dbReference>
<feature type="chain" id="PRO_5030679878" description="EF-hand domain-containing protein" evidence="2">
    <location>
        <begin position="22"/>
        <end position="81"/>
    </location>
</feature>
<reference evidence="4" key="1">
    <citation type="submission" date="2016-07" db="EMBL/GenBank/DDBJ databases">
        <authorList>
            <person name="Kauffman K."/>
            <person name="Arevalo P."/>
            <person name="Polz M.F."/>
        </authorList>
    </citation>
    <scope>NUCLEOTIDE SEQUENCE</scope>
    <source>
        <strain evidence="4">10N.222.46.E12</strain>
    </source>
</reference>
<feature type="domain" description="EF-hand" evidence="3">
    <location>
        <begin position="55"/>
        <end position="72"/>
    </location>
</feature>
<evidence type="ECO:0000259" key="3">
    <source>
        <dbReference type="Pfam" id="PF13202"/>
    </source>
</evidence>
<proteinExistence type="predicted"/>
<dbReference type="Gene3D" id="1.10.238.10">
    <property type="entry name" value="EF-hand"/>
    <property type="match status" value="1"/>
</dbReference>
<feature type="domain" description="EF-hand" evidence="3">
    <location>
        <begin position="33"/>
        <end position="50"/>
    </location>
</feature>
<feature type="signal peptide" evidence="2">
    <location>
        <begin position="1"/>
        <end position="21"/>
    </location>
</feature>
<feature type="compositionally biased region" description="Acidic residues" evidence="1">
    <location>
        <begin position="32"/>
        <end position="46"/>
    </location>
</feature>
<dbReference type="PROSITE" id="PS51257">
    <property type="entry name" value="PROKAR_LIPOPROTEIN"/>
    <property type="match status" value="1"/>
</dbReference>
<dbReference type="Pfam" id="PF13202">
    <property type="entry name" value="EF-hand_5"/>
    <property type="match status" value="2"/>
</dbReference>
<dbReference type="InterPro" id="IPR011992">
    <property type="entry name" value="EF-hand-dom_pair"/>
</dbReference>
<sequence length="81" mass="8817">MKKITTALLLLTSTFALQACAESREGPREMPSFEEMDANGDGELQLEELRGPLADDFDKLDADGSGGLSEEEVPPPPPRRQ</sequence>
<dbReference type="InterPro" id="IPR018247">
    <property type="entry name" value="EF_Hand_1_Ca_BS"/>
</dbReference>
<keyword evidence="2" id="KW-0732">Signal</keyword>
<gene>
    <name evidence="4" type="ORF">BCS90_04985</name>
</gene>
<evidence type="ECO:0000313" key="4">
    <source>
        <dbReference type="EMBL" id="PMP24187.1"/>
    </source>
</evidence>
<dbReference type="InterPro" id="IPR002048">
    <property type="entry name" value="EF_hand_dom"/>
</dbReference>
<reference evidence="4" key="2">
    <citation type="journal article" date="2018" name="Nature">
        <title>A major lineage of non-tailed dsDNA viruses as unrecognized killers of marine bacteria.</title>
        <authorList>
            <person name="Kauffman K.M."/>
            <person name="Hussain F.A."/>
            <person name="Yang J."/>
            <person name="Arevalo P."/>
            <person name="Brown J.M."/>
            <person name="Chang W.K."/>
            <person name="VanInsberghe D."/>
            <person name="Elsherbini J."/>
            <person name="Sharma R.S."/>
            <person name="Cutler M.B."/>
            <person name="Kelly L."/>
            <person name="Polz M.F."/>
        </authorList>
    </citation>
    <scope>NUCLEOTIDE SEQUENCE</scope>
    <source>
        <strain evidence="4">10N.222.46.E12</strain>
    </source>
</reference>
<dbReference type="AlphaFoldDB" id="A0A7Z1MF45"/>
<dbReference type="PROSITE" id="PS00018">
    <property type="entry name" value="EF_HAND_1"/>
    <property type="match status" value="1"/>
</dbReference>
<comment type="caution">
    <text evidence="4">The sequence shown here is derived from an EMBL/GenBank/DDBJ whole genome shotgun (WGS) entry which is preliminary data.</text>
</comment>
<dbReference type="EMBL" id="MDBS01000067">
    <property type="protein sequence ID" value="PMP24187.1"/>
    <property type="molecule type" value="Genomic_DNA"/>
</dbReference>
<dbReference type="GO" id="GO:0005509">
    <property type="term" value="F:calcium ion binding"/>
    <property type="evidence" value="ECO:0007669"/>
    <property type="project" value="InterPro"/>
</dbReference>
<feature type="region of interest" description="Disordered" evidence="1">
    <location>
        <begin position="22"/>
        <end position="81"/>
    </location>
</feature>
<name>A0A7Z1MF45_9VIBR</name>
<accession>A0A7Z1MF45</accession>
<organism evidence="4">
    <name type="scientific">Vibrio cyclitrophicus</name>
    <dbReference type="NCBI Taxonomy" id="47951"/>
    <lineage>
        <taxon>Bacteria</taxon>
        <taxon>Pseudomonadati</taxon>
        <taxon>Pseudomonadota</taxon>
        <taxon>Gammaproteobacteria</taxon>
        <taxon>Vibrionales</taxon>
        <taxon>Vibrionaceae</taxon>
        <taxon>Vibrio</taxon>
    </lineage>
</organism>